<feature type="binding site" evidence="6">
    <location>
        <position position="86"/>
    </location>
    <ligand>
        <name>Mg(2+)</name>
        <dbReference type="ChEBI" id="CHEBI:18420"/>
        <label>1</label>
        <note>catalytic</note>
    </ligand>
</feature>
<keyword evidence="4" id="KW-0378">Hydrolase</keyword>
<evidence type="ECO:0000256" key="5">
    <source>
        <dbReference type="ARBA" id="ARBA00022842"/>
    </source>
</evidence>
<dbReference type="Gene3D" id="3.30.540.10">
    <property type="entry name" value="Fructose-1,6-Bisphosphatase, subunit A, domain 1"/>
    <property type="match status" value="1"/>
</dbReference>
<dbReference type="PROSITE" id="PS00629">
    <property type="entry name" value="IMP_1"/>
    <property type="match status" value="1"/>
</dbReference>
<dbReference type="PANTHER" id="PTHR20854:SF4">
    <property type="entry name" value="INOSITOL-1-MONOPHOSPHATASE-RELATED"/>
    <property type="match status" value="1"/>
</dbReference>
<proteinExistence type="predicted"/>
<evidence type="ECO:0000256" key="3">
    <source>
        <dbReference type="ARBA" id="ARBA00022723"/>
    </source>
</evidence>
<dbReference type="InterPro" id="IPR020583">
    <property type="entry name" value="Inositol_monoP_metal-BS"/>
</dbReference>
<comment type="caution">
    <text evidence="7">The sequence shown here is derived from an EMBL/GenBank/DDBJ whole genome shotgun (WGS) entry which is preliminary data.</text>
</comment>
<comment type="catalytic activity">
    <reaction evidence="1">
        <text>a myo-inositol phosphate + H2O = myo-inositol + phosphate</text>
        <dbReference type="Rhea" id="RHEA:24056"/>
        <dbReference type="ChEBI" id="CHEBI:15377"/>
        <dbReference type="ChEBI" id="CHEBI:17268"/>
        <dbReference type="ChEBI" id="CHEBI:43474"/>
        <dbReference type="ChEBI" id="CHEBI:84139"/>
        <dbReference type="EC" id="3.1.3.25"/>
    </reaction>
</comment>
<dbReference type="AlphaFoldDB" id="A0A9P2TB95"/>
<dbReference type="SUPFAM" id="SSF56655">
    <property type="entry name" value="Carbohydrate phosphatase"/>
    <property type="match status" value="1"/>
</dbReference>
<dbReference type="Proteomes" id="UP000014184">
    <property type="component" value="Unassembled WGS sequence"/>
</dbReference>
<sequence length="273" mass="28980">MPQSDLKALLSVAHHAVDAAVDYVLSQPVTGIRSKGGREIVTDIDEAVEHLVRDRLLRDTPDLGFLGEETGATGDSATYWVLDPVDGTTNFSHGLPLNAVALGLIHDEQPVLGVIALPFLGRRYWAARGHGAYRDHTQITVSETTDISRALVALSSYGGWADFPVRDLLSAELDRVLSARAQGVRRLGATAVDLVFVAEGALDVSVTLGNRPWDTAAGTVIAREAGAVVVDSDGSPHTLRSKCTVAVTPGLRDAVLPLLAVARHTPYWPAAAD</sequence>
<gene>
    <name evidence="7" type="ORF">TM51_06477</name>
</gene>
<dbReference type="Pfam" id="PF00459">
    <property type="entry name" value="Inositol_P"/>
    <property type="match status" value="1"/>
</dbReference>
<dbReference type="PANTHER" id="PTHR20854">
    <property type="entry name" value="INOSITOL MONOPHOSPHATASE"/>
    <property type="match status" value="1"/>
</dbReference>
<feature type="binding site" evidence="6">
    <location>
        <position position="214"/>
    </location>
    <ligand>
        <name>Mg(2+)</name>
        <dbReference type="ChEBI" id="CHEBI:18420"/>
        <label>1</label>
        <note>catalytic</note>
    </ligand>
</feature>
<dbReference type="GO" id="GO:0007165">
    <property type="term" value="P:signal transduction"/>
    <property type="evidence" value="ECO:0007669"/>
    <property type="project" value="TreeGrafter"/>
</dbReference>
<dbReference type="CDD" id="cd01637">
    <property type="entry name" value="IMPase_like"/>
    <property type="match status" value="1"/>
</dbReference>
<keyword evidence="8" id="KW-1185">Reference proteome</keyword>
<evidence type="ECO:0000256" key="6">
    <source>
        <dbReference type="PIRSR" id="PIRSR600760-2"/>
    </source>
</evidence>
<evidence type="ECO:0000256" key="4">
    <source>
        <dbReference type="ARBA" id="ARBA00022801"/>
    </source>
</evidence>
<dbReference type="RefSeq" id="WP_011291659.1">
    <property type="nucleotide sequence ID" value="NZ_AOSG01000029.1"/>
</dbReference>
<dbReference type="GO" id="GO:0046872">
    <property type="term" value="F:metal ion binding"/>
    <property type="evidence" value="ECO:0007669"/>
    <property type="project" value="UniProtKB-KW"/>
</dbReference>
<evidence type="ECO:0000256" key="1">
    <source>
        <dbReference type="ARBA" id="ARBA00001033"/>
    </source>
</evidence>
<keyword evidence="5 6" id="KW-0460">Magnesium</keyword>
<dbReference type="GO" id="GO:0008934">
    <property type="term" value="F:inositol monophosphate 1-phosphatase activity"/>
    <property type="evidence" value="ECO:0007669"/>
    <property type="project" value="TreeGrafter"/>
</dbReference>
<dbReference type="PRINTS" id="PR00377">
    <property type="entry name" value="IMPHPHTASES"/>
</dbReference>
<accession>A0A9P2TB95</accession>
<organism evidence="7 8">
    <name type="scientific">Thermobifida fusca TM51</name>
    <dbReference type="NCBI Taxonomy" id="1169414"/>
    <lineage>
        <taxon>Bacteria</taxon>
        <taxon>Bacillati</taxon>
        <taxon>Actinomycetota</taxon>
        <taxon>Actinomycetes</taxon>
        <taxon>Streptosporangiales</taxon>
        <taxon>Nocardiopsidaceae</taxon>
        <taxon>Thermobifida</taxon>
    </lineage>
</organism>
<keyword evidence="3 6" id="KW-0479">Metal-binding</keyword>
<reference evidence="7 8" key="1">
    <citation type="journal article" date="2013" name="Genome Announc.">
        <title>Draft Genome Sequence of the Lignocellulose Decomposer Thermobifida fusca Strain TM51.</title>
        <authorList>
            <person name="Toth A."/>
            <person name="Barna T."/>
            <person name="Nagy I."/>
            <person name="Horvath B."/>
            <person name="Nagy I."/>
            <person name="Tancsics A."/>
            <person name="Kriszt B."/>
            <person name="Baka E."/>
            <person name="Fekete C."/>
            <person name="Kukolya J."/>
        </authorList>
    </citation>
    <scope>NUCLEOTIDE SEQUENCE [LARGE SCALE GENOMIC DNA]</scope>
    <source>
        <strain evidence="7 8">TM51</strain>
    </source>
</reference>
<feature type="binding site" evidence="6">
    <location>
        <position position="68"/>
    </location>
    <ligand>
        <name>Mg(2+)</name>
        <dbReference type="ChEBI" id="CHEBI:18420"/>
        <label>1</label>
        <note>catalytic</note>
    </ligand>
</feature>
<dbReference type="EMBL" id="AOSG01000029">
    <property type="protein sequence ID" value="EOR71713.1"/>
    <property type="molecule type" value="Genomic_DNA"/>
</dbReference>
<dbReference type="PROSITE" id="PS00630">
    <property type="entry name" value="IMP_2"/>
    <property type="match status" value="1"/>
</dbReference>
<evidence type="ECO:0000256" key="2">
    <source>
        <dbReference type="ARBA" id="ARBA00013106"/>
    </source>
</evidence>
<dbReference type="EC" id="3.1.3.25" evidence="2"/>
<dbReference type="InterPro" id="IPR020550">
    <property type="entry name" value="Inositol_monophosphatase_CS"/>
</dbReference>
<evidence type="ECO:0000313" key="7">
    <source>
        <dbReference type="EMBL" id="EOR71713.1"/>
    </source>
</evidence>
<dbReference type="GO" id="GO:0046854">
    <property type="term" value="P:phosphatidylinositol phosphate biosynthetic process"/>
    <property type="evidence" value="ECO:0007669"/>
    <property type="project" value="InterPro"/>
</dbReference>
<dbReference type="InterPro" id="IPR000760">
    <property type="entry name" value="Inositol_monophosphatase-like"/>
</dbReference>
<dbReference type="GO" id="GO:0006020">
    <property type="term" value="P:inositol metabolic process"/>
    <property type="evidence" value="ECO:0007669"/>
    <property type="project" value="TreeGrafter"/>
</dbReference>
<protein>
    <recommendedName>
        <fullName evidence="2">inositol-phosphate phosphatase</fullName>
        <ecNumber evidence="2">3.1.3.25</ecNumber>
    </recommendedName>
</protein>
<feature type="binding site" evidence="6">
    <location>
        <position position="83"/>
    </location>
    <ligand>
        <name>Mg(2+)</name>
        <dbReference type="ChEBI" id="CHEBI:18420"/>
        <label>1</label>
        <note>catalytic</note>
    </ligand>
</feature>
<dbReference type="Gene3D" id="3.40.190.80">
    <property type="match status" value="1"/>
</dbReference>
<comment type="cofactor">
    <cofactor evidence="6">
        <name>Mg(2+)</name>
        <dbReference type="ChEBI" id="CHEBI:18420"/>
    </cofactor>
</comment>
<evidence type="ECO:0000313" key="8">
    <source>
        <dbReference type="Proteomes" id="UP000014184"/>
    </source>
</evidence>
<name>A0A9P2TB95_THEFU</name>